<dbReference type="Proteomes" id="UP001179121">
    <property type="component" value="Chromosome"/>
</dbReference>
<gene>
    <name evidence="1" type="ORF">DNFV4_00934</name>
</gene>
<dbReference type="KEGG" id="nti:DNFV4_00934"/>
<reference evidence="1" key="1">
    <citation type="submission" date="2022-10" db="EMBL/GenBank/DDBJ databases">
        <authorList>
            <person name="Koch H."/>
        </authorList>
    </citation>
    <scope>NUCLEOTIDE SEQUENCE</scope>
    <source>
        <strain evidence="1">DNF</strain>
    </source>
</reference>
<evidence type="ECO:0000313" key="2">
    <source>
        <dbReference type="Proteomes" id="UP001179121"/>
    </source>
</evidence>
<name>A0AA86MWT8_9BACT</name>
<proteinExistence type="predicted"/>
<dbReference type="EMBL" id="OX365700">
    <property type="protein sequence ID" value="CAI4030506.1"/>
    <property type="molecule type" value="Genomic_DNA"/>
</dbReference>
<organism evidence="1 2">
    <name type="scientific">Nitrospira tepida</name>
    <dbReference type="NCBI Taxonomy" id="2973512"/>
    <lineage>
        <taxon>Bacteria</taxon>
        <taxon>Pseudomonadati</taxon>
        <taxon>Nitrospirota</taxon>
        <taxon>Nitrospiria</taxon>
        <taxon>Nitrospirales</taxon>
        <taxon>Nitrospiraceae</taxon>
        <taxon>Nitrospira</taxon>
    </lineage>
</organism>
<keyword evidence="2" id="KW-1185">Reference proteome</keyword>
<dbReference type="AlphaFoldDB" id="A0AA86MWT8"/>
<accession>A0AA86MWT8</accession>
<protein>
    <submittedName>
        <fullName evidence="1">Uncharacterized protein</fullName>
    </submittedName>
</protein>
<evidence type="ECO:0000313" key="1">
    <source>
        <dbReference type="EMBL" id="CAI4030506.1"/>
    </source>
</evidence>
<sequence>MKPLLPRLVATISDGWRLLIASTLAGCLVLLLALVYPATVPHALHHLHHGVATHGTLICSWLCAAGQEAEGVALGLPGVSLAPERALCLPERAAPSLFAIEGSSRSPPSRHSV</sequence>